<gene>
    <name evidence="3" type="ORF">AOQ72_05280</name>
</gene>
<organism evidence="3 4">
    <name type="scientific">Bradyrhizobium yuanmingense</name>
    <dbReference type="NCBI Taxonomy" id="108015"/>
    <lineage>
        <taxon>Bacteria</taxon>
        <taxon>Pseudomonadati</taxon>
        <taxon>Pseudomonadota</taxon>
        <taxon>Alphaproteobacteria</taxon>
        <taxon>Hyphomicrobiales</taxon>
        <taxon>Nitrobacteraceae</taxon>
        <taxon>Bradyrhizobium</taxon>
    </lineage>
</organism>
<evidence type="ECO:0000259" key="2">
    <source>
        <dbReference type="Pfam" id="PF07007"/>
    </source>
</evidence>
<dbReference type="RefSeq" id="WP_057030568.1">
    <property type="nucleotide sequence ID" value="NZ_CP104173.1"/>
</dbReference>
<dbReference type="GeneID" id="93180956"/>
<dbReference type="STRING" id="108015.GA0061099_1002209"/>
<accession>A0A0R3BI79</accession>
<keyword evidence="1" id="KW-0732">Signal</keyword>
<evidence type="ECO:0000313" key="3">
    <source>
        <dbReference type="EMBL" id="KRP85136.1"/>
    </source>
</evidence>
<reference evidence="3 4" key="1">
    <citation type="submission" date="2015-09" db="EMBL/GenBank/DDBJ databases">
        <title>Draft Genome Sequence of the Strain BR 3267 (Bradyrhizobium yuanmingense) recommended as inoculant for cowpea in Brazil.</title>
        <authorList>
            <person name="Simoes-Araujo J.L."/>
            <person name="Zilli J.E."/>
        </authorList>
    </citation>
    <scope>NUCLEOTIDE SEQUENCE [LARGE SCALE GENOMIC DNA]</scope>
    <source>
        <strain evidence="3 4">BR3267</strain>
    </source>
</reference>
<dbReference type="InterPro" id="IPR009739">
    <property type="entry name" value="LprI-like_N"/>
</dbReference>
<dbReference type="Pfam" id="PF07007">
    <property type="entry name" value="LprI"/>
    <property type="match status" value="1"/>
</dbReference>
<name>A0A0R3BI79_9BRAD</name>
<dbReference type="OrthoDB" id="7340239at2"/>
<protein>
    <recommendedName>
        <fullName evidence="2">Lysozyme inhibitor LprI-like N-terminal domain-containing protein</fullName>
    </recommendedName>
</protein>
<sequence>MKFKLAAAILAAGLPLASMAFAQDTAQSTAPADLAVIDACLKKVEKTGGFGSACVGLVADPCIKAAEGANDDVARWKACAARELAVWTQKTSEALKKVQAGGFADAIKAVNDSQKVFAASRDRLCAVFDNVDPGMYRGGASYCRLRETANRSLSLIKLGAAVNEH</sequence>
<dbReference type="Proteomes" id="UP000051380">
    <property type="component" value="Unassembled WGS sequence"/>
</dbReference>
<feature type="signal peptide" evidence="1">
    <location>
        <begin position="1"/>
        <end position="22"/>
    </location>
</feature>
<evidence type="ECO:0000256" key="1">
    <source>
        <dbReference type="SAM" id="SignalP"/>
    </source>
</evidence>
<comment type="caution">
    <text evidence="3">The sequence shown here is derived from an EMBL/GenBank/DDBJ whole genome shotgun (WGS) entry which is preliminary data.</text>
</comment>
<dbReference type="EMBL" id="LJYF01000054">
    <property type="protein sequence ID" value="KRP85136.1"/>
    <property type="molecule type" value="Genomic_DNA"/>
</dbReference>
<proteinExistence type="predicted"/>
<dbReference type="AlphaFoldDB" id="A0A0R3BI79"/>
<evidence type="ECO:0000313" key="4">
    <source>
        <dbReference type="Proteomes" id="UP000051380"/>
    </source>
</evidence>
<feature type="domain" description="Lysozyme inhibitor LprI-like N-terminal" evidence="2">
    <location>
        <begin position="70"/>
        <end position="152"/>
    </location>
</feature>
<feature type="chain" id="PRO_5006433145" description="Lysozyme inhibitor LprI-like N-terminal domain-containing protein" evidence="1">
    <location>
        <begin position="23"/>
        <end position="165"/>
    </location>
</feature>